<evidence type="ECO:0000256" key="1">
    <source>
        <dbReference type="ARBA" id="ARBA00004200"/>
    </source>
</evidence>
<evidence type="ECO:0000256" key="2">
    <source>
        <dbReference type="ARBA" id="ARBA00007981"/>
    </source>
</evidence>
<keyword evidence="3 15" id="KW-0812">Transmembrane</keyword>
<gene>
    <name evidence="18" type="primary">LOC104744666</name>
</gene>
<dbReference type="InterPro" id="IPR013566">
    <property type="entry name" value="EF_hand_assoc_1"/>
</dbReference>
<dbReference type="InterPro" id="IPR020860">
    <property type="entry name" value="MIRO_dom"/>
</dbReference>
<dbReference type="RefSeq" id="XP_019092717.1">
    <property type="nucleotide sequence ID" value="XM_019237172.1"/>
</dbReference>
<keyword evidence="6 14" id="KW-0547">Nucleotide-binding</keyword>
<dbReference type="InterPro" id="IPR001806">
    <property type="entry name" value="Small_GTPase"/>
</dbReference>
<comment type="subcellular location">
    <subcellularLocation>
        <location evidence="1 14">Mitochondrion outer membrane</location>
        <topology evidence="1 14">Single-pass type IV membrane protein</topology>
    </subcellularLocation>
</comment>
<dbReference type="SMART" id="SM00174">
    <property type="entry name" value="RHO"/>
    <property type="match status" value="1"/>
</dbReference>
<dbReference type="InterPro" id="IPR021181">
    <property type="entry name" value="Miro"/>
</dbReference>
<keyword evidence="17" id="KW-1185">Reference proteome</keyword>
<evidence type="ECO:0000256" key="11">
    <source>
        <dbReference type="ARBA" id="ARBA00023128"/>
    </source>
</evidence>
<feature type="domain" description="Miro" evidence="16">
    <location>
        <begin position="12"/>
        <end position="179"/>
    </location>
</feature>
<dbReference type="InterPro" id="IPR027417">
    <property type="entry name" value="P-loop_NTPase"/>
</dbReference>
<dbReference type="InterPro" id="IPR011992">
    <property type="entry name" value="EF-hand-dom_pair"/>
</dbReference>
<accession>A0ABM1R129</accession>
<keyword evidence="10 15" id="KW-1133">Transmembrane helix</keyword>
<keyword evidence="11 14" id="KW-0496">Mitochondrion</keyword>
<dbReference type="PANTHER" id="PTHR46819">
    <property type="entry name" value="EF-HAND CALCIUM-BINDING DOMAIN-CONTAINING PROTEIN 7"/>
    <property type="match status" value="1"/>
</dbReference>
<protein>
    <recommendedName>
        <fullName evidence="14">Mitochondrial Rho GTPase</fullName>
        <ecNumber evidence="14">3.6.5.-</ecNumber>
    </recommendedName>
</protein>
<evidence type="ECO:0000256" key="10">
    <source>
        <dbReference type="ARBA" id="ARBA00022989"/>
    </source>
</evidence>
<evidence type="ECO:0000313" key="17">
    <source>
        <dbReference type="Proteomes" id="UP000694864"/>
    </source>
</evidence>
<name>A0ABM1R129_CAMSA</name>
<organism evidence="17 18">
    <name type="scientific">Camelina sativa</name>
    <name type="common">False flax</name>
    <name type="synonym">Myagrum sativum</name>
    <dbReference type="NCBI Taxonomy" id="90675"/>
    <lineage>
        <taxon>Eukaryota</taxon>
        <taxon>Viridiplantae</taxon>
        <taxon>Streptophyta</taxon>
        <taxon>Embryophyta</taxon>
        <taxon>Tracheophyta</taxon>
        <taxon>Spermatophyta</taxon>
        <taxon>Magnoliopsida</taxon>
        <taxon>eudicotyledons</taxon>
        <taxon>Gunneridae</taxon>
        <taxon>Pentapetalae</taxon>
        <taxon>rosids</taxon>
        <taxon>malvids</taxon>
        <taxon>Brassicales</taxon>
        <taxon>Brassicaceae</taxon>
        <taxon>Camelineae</taxon>
        <taxon>Camelina</taxon>
    </lineage>
</organism>
<sequence length="650" mass="73588">MWSSVRDSRGSPKPMRIVVVGEKGTGKSSLIMAAARNTFHPNIASLLPYTNLPSEFFPDRIPATVIDTSSRLEDKGKVVKEVKQADAIVLTFAFDRPETLERLSDHWLPLFRQLEVRVPIIVAGYIVDSNGDCDQISIEQITSPMMQQYREVETSIQWSAQRLNEAKKVLYYAQKAVIHPVGPVFNQETNSLKPRCIAALKRIFILSDHNKDGTLNDAELNKLQVKCFDIPLVPSEIRQMKKEMQVKCPQGVDEEEELTLYGFLFLNTRFIEEARIQTLWTILRKFGYNNDLRLADDLIPYSSFKRQADQSVELTSVAIEFLWEVYEFFDNDSDNNLEPHEMGYLFETAPESPWNEAPYKDASEQNKDGGVPFEAFLSLWSLMTLIDPARTLEYLMYIRFPYDPSSAVRVTRKRVLDRKEKKSERKVVQCFVFGPKNAGKTALLNQFIGRSYDDDSNNSKNGSTEERYAVNMVKESVMIANTDKTLVLKEIQIQEDGSMLPNEALAACDVAIFIYDSSDESSWNRTIDLLADVATTAKDAGYVFPCLMVAAKTDLDSFPMAIQETTRVTQDIGIDAPIPISSKLGDFDNLFRKILTAAEHPHLNIPEIESKKKKSRKLIINKSLLAVSIGTAALIAGMVSFRLYTARKQT</sequence>
<evidence type="ECO:0000256" key="7">
    <source>
        <dbReference type="ARBA" id="ARBA00022787"/>
    </source>
</evidence>
<dbReference type="InterPro" id="IPR052266">
    <property type="entry name" value="Miro-EF-hand_domain"/>
</dbReference>
<proteinExistence type="inferred from homology"/>
<dbReference type="Gene3D" id="3.40.50.300">
    <property type="entry name" value="P-loop containing nucleotide triphosphate hydrolases"/>
    <property type="match status" value="2"/>
</dbReference>
<dbReference type="Pfam" id="PF08356">
    <property type="entry name" value="EF_assoc_2"/>
    <property type="match status" value="1"/>
</dbReference>
<evidence type="ECO:0000256" key="5">
    <source>
        <dbReference type="ARBA" id="ARBA00022737"/>
    </source>
</evidence>
<evidence type="ECO:0000256" key="13">
    <source>
        <dbReference type="ARBA" id="ARBA00023136"/>
    </source>
</evidence>
<dbReference type="Pfam" id="PF00071">
    <property type="entry name" value="Ras"/>
    <property type="match status" value="2"/>
</dbReference>
<dbReference type="SUPFAM" id="SSF52540">
    <property type="entry name" value="P-loop containing nucleoside triphosphate hydrolases"/>
    <property type="match status" value="2"/>
</dbReference>
<reference evidence="18" key="2">
    <citation type="submission" date="2025-08" db="UniProtKB">
        <authorList>
            <consortium name="RefSeq"/>
        </authorList>
    </citation>
    <scope>IDENTIFICATION</scope>
    <source>
        <tissue evidence="18">Leaf</tissue>
    </source>
</reference>
<dbReference type="InterPro" id="IPR013567">
    <property type="entry name" value="EF_hand_assoc_2"/>
</dbReference>
<dbReference type="GeneID" id="104744666"/>
<dbReference type="SUPFAM" id="SSF47473">
    <property type="entry name" value="EF-hand"/>
    <property type="match status" value="1"/>
</dbReference>
<evidence type="ECO:0000256" key="15">
    <source>
        <dbReference type="SAM" id="Phobius"/>
    </source>
</evidence>
<evidence type="ECO:0000313" key="18">
    <source>
        <dbReference type="RefSeq" id="XP_019092717.1"/>
    </source>
</evidence>
<dbReference type="InterPro" id="IPR018247">
    <property type="entry name" value="EF_Hand_1_Ca_BS"/>
</dbReference>
<feature type="transmembrane region" description="Helical" evidence="15">
    <location>
        <begin position="624"/>
        <end position="644"/>
    </location>
</feature>
<dbReference type="Proteomes" id="UP000694864">
    <property type="component" value="Chromosome 15"/>
</dbReference>
<keyword evidence="5" id="KW-0677">Repeat</keyword>
<dbReference type="Gene3D" id="1.10.238.10">
    <property type="entry name" value="EF-hand"/>
    <property type="match status" value="2"/>
</dbReference>
<keyword evidence="8 14" id="KW-0378">Hydrolase</keyword>
<evidence type="ECO:0000256" key="3">
    <source>
        <dbReference type="ARBA" id="ARBA00022692"/>
    </source>
</evidence>
<dbReference type="PROSITE" id="PS51423">
    <property type="entry name" value="MIRO"/>
    <property type="match status" value="2"/>
</dbReference>
<evidence type="ECO:0000256" key="8">
    <source>
        <dbReference type="ARBA" id="ARBA00022801"/>
    </source>
</evidence>
<dbReference type="CDD" id="cd01892">
    <property type="entry name" value="Miro2"/>
    <property type="match status" value="1"/>
</dbReference>
<comment type="similarity">
    <text evidence="2 14">Belongs to the mitochondrial Rho GTPase family.</text>
</comment>
<evidence type="ECO:0000256" key="9">
    <source>
        <dbReference type="ARBA" id="ARBA00022837"/>
    </source>
</evidence>
<dbReference type="PIRSF" id="PIRSF037488">
    <property type="entry name" value="Mt_Rho_GTPase"/>
    <property type="match status" value="1"/>
</dbReference>
<dbReference type="PANTHER" id="PTHR46819:SF1">
    <property type="entry name" value="EF-HAND CALCIUM-BINDING DOMAIN-CONTAINING PROTEIN 7"/>
    <property type="match status" value="1"/>
</dbReference>
<keyword evidence="9 14" id="KW-0106">Calcium</keyword>
<keyword evidence="12 14" id="KW-0342">GTP-binding</keyword>
<keyword evidence="4" id="KW-0479">Metal-binding</keyword>
<dbReference type="EC" id="3.6.5.-" evidence="14"/>
<evidence type="ECO:0000256" key="6">
    <source>
        <dbReference type="ARBA" id="ARBA00022741"/>
    </source>
</evidence>
<keyword evidence="13 14" id="KW-0472">Membrane</keyword>
<keyword evidence="7 14" id="KW-1000">Mitochondrion outer membrane</keyword>
<evidence type="ECO:0000259" key="16">
    <source>
        <dbReference type="PROSITE" id="PS51423"/>
    </source>
</evidence>
<dbReference type="Pfam" id="PF08355">
    <property type="entry name" value="EF_assoc_1"/>
    <property type="match status" value="1"/>
</dbReference>
<evidence type="ECO:0000256" key="12">
    <source>
        <dbReference type="ARBA" id="ARBA00023134"/>
    </source>
</evidence>
<feature type="domain" description="Miro" evidence="16">
    <location>
        <begin position="425"/>
        <end position="600"/>
    </location>
</feature>
<dbReference type="PROSITE" id="PS00018">
    <property type="entry name" value="EF_HAND_1"/>
    <property type="match status" value="2"/>
</dbReference>
<reference evidence="17" key="1">
    <citation type="journal article" date="2014" name="Nat. Commun.">
        <title>The emerging biofuel crop Camelina sativa retains a highly undifferentiated hexaploid genome structure.</title>
        <authorList>
            <person name="Kagale S."/>
            <person name="Koh C."/>
            <person name="Nixon J."/>
            <person name="Bollina V."/>
            <person name="Clarke W.E."/>
            <person name="Tuteja R."/>
            <person name="Spillane C."/>
            <person name="Robinson S.J."/>
            <person name="Links M.G."/>
            <person name="Clarke C."/>
            <person name="Higgins E.E."/>
            <person name="Huebert T."/>
            <person name="Sharpe A.G."/>
            <person name="Parkin I.A."/>
        </authorList>
    </citation>
    <scope>NUCLEOTIDE SEQUENCE [LARGE SCALE GENOMIC DNA]</scope>
    <source>
        <strain evidence="17">cv. DH55</strain>
    </source>
</reference>
<evidence type="ECO:0000256" key="4">
    <source>
        <dbReference type="ARBA" id="ARBA00022723"/>
    </source>
</evidence>
<evidence type="ECO:0000256" key="14">
    <source>
        <dbReference type="PIRNR" id="PIRNR037488"/>
    </source>
</evidence>